<comment type="similarity">
    <text evidence="2">Belongs to the LOB domain-containing protein family.</text>
</comment>
<dbReference type="EMBL" id="JBBNAE010000007">
    <property type="protein sequence ID" value="KAK9108743.1"/>
    <property type="molecule type" value="Genomic_DNA"/>
</dbReference>
<dbReference type="Pfam" id="PF03195">
    <property type="entry name" value="LOB"/>
    <property type="match status" value="1"/>
</dbReference>
<keyword evidence="5" id="KW-0175">Coiled coil</keyword>
<dbReference type="AlphaFoldDB" id="A0AAP0NIN3"/>
<evidence type="ECO:0000259" key="6">
    <source>
        <dbReference type="PROSITE" id="PS50891"/>
    </source>
</evidence>
<evidence type="ECO:0000256" key="5">
    <source>
        <dbReference type="SAM" id="Coils"/>
    </source>
</evidence>
<keyword evidence="8" id="KW-1185">Reference proteome</keyword>
<evidence type="ECO:0000256" key="2">
    <source>
        <dbReference type="ARBA" id="ARBA00005474"/>
    </source>
</evidence>
<accession>A0AAP0NIN3</accession>
<evidence type="ECO:0000256" key="3">
    <source>
        <dbReference type="ARBA" id="ARBA00022473"/>
    </source>
</evidence>
<evidence type="ECO:0000313" key="7">
    <source>
        <dbReference type="EMBL" id="KAK9108743.1"/>
    </source>
</evidence>
<keyword evidence="4" id="KW-0539">Nucleus</keyword>
<dbReference type="PANTHER" id="PTHR31301:SF83">
    <property type="entry name" value="PROTEIN ASYMMETRIC LEAVES 2"/>
    <property type="match status" value="1"/>
</dbReference>
<dbReference type="Proteomes" id="UP001417504">
    <property type="component" value="Unassembled WGS sequence"/>
</dbReference>
<dbReference type="PANTHER" id="PTHR31301">
    <property type="entry name" value="LOB DOMAIN-CONTAINING PROTEIN 4-RELATED"/>
    <property type="match status" value="1"/>
</dbReference>
<dbReference type="GO" id="GO:0005634">
    <property type="term" value="C:nucleus"/>
    <property type="evidence" value="ECO:0007669"/>
    <property type="project" value="UniProtKB-SubCell"/>
</dbReference>
<organism evidence="7 8">
    <name type="scientific">Stephania japonica</name>
    <dbReference type="NCBI Taxonomy" id="461633"/>
    <lineage>
        <taxon>Eukaryota</taxon>
        <taxon>Viridiplantae</taxon>
        <taxon>Streptophyta</taxon>
        <taxon>Embryophyta</taxon>
        <taxon>Tracheophyta</taxon>
        <taxon>Spermatophyta</taxon>
        <taxon>Magnoliopsida</taxon>
        <taxon>Ranunculales</taxon>
        <taxon>Menispermaceae</taxon>
        <taxon>Menispermoideae</taxon>
        <taxon>Cissampelideae</taxon>
        <taxon>Stephania</taxon>
    </lineage>
</organism>
<comment type="subcellular location">
    <subcellularLocation>
        <location evidence="1">Nucleus</location>
    </subcellularLocation>
</comment>
<evidence type="ECO:0000256" key="4">
    <source>
        <dbReference type="ARBA" id="ARBA00023242"/>
    </source>
</evidence>
<feature type="coiled-coil region" evidence="5">
    <location>
        <begin position="98"/>
        <end position="128"/>
    </location>
</feature>
<dbReference type="InterPro" id="IPR004883">
    <property type="entry name" value="LOB"/>
</dbReference>
<keyword evidence="3" id="KW-0217">Developmental protein</keyword>
<sequence>MKMPSCGLCKLDHAKCTEQCEFRPFFYPDDIDSEAVYEMMKNQYIKKLIASFDNKEQKLKCIVSLKMDARTRRENPLDGNQGVISSLNQKILDLKTYIASLDEMIVELESEKNAAVELTDKLKMEKADLELAQSLDKIKIKSLESKLSELKVSLGDSLRGNDNRPSDGKV</sequence>
<name>A0AAP0NIN3_9MAGN</name>
<reference evidence="7 8" key="1">
    <citation type="submission" date="2024-01" db="EMBL/GenBank/DDBJ databases">
        <title>Genome assemblies of Stephania.</title>
        <authorList>
            <person name="Yang L."/>
        </authorList>
    </citation>
    <scope>NUCLEOTIDE SEQUENCE [LARGE SCALE GENOMIC DNA]</scope>
    <source>
        <strain evidence="7">QJT</strain>
        <tissue evidence="7">Leaf</tissue>
    </source>
</reference>
<dbReference type="PROSITE" id="PS50891">
    <property type="entry name" value="LOB"/>
    <property type="match status" value="1"/>
</dbReference>
<protein>
    <recommendedName>
        <fullName evidence="6">LOB domain-containing protein</fullName>
    </recommendedName>
</protein>
<evidence type="ECO:0000313" key="8">
    <source>
        <dbReference type="Proteomes" id="UP001417504"/>
    </source>
</evidence>
<feature type="domain" description="LOB" evidence="6">
    <location>
        <begin position="4"/>
        <end position="105"/>
    </location>
</feature>
<gene>
    <name evidence="7" type="ORF">Sjap_016803</name>
</gene>
<proteinExistence type="inferred from homology"/>
<evidence type="ECO:0000256" key="1">
    <source>
        <dbReference type="ARBA" id="ARBA00004123"/>
    </source>
</evidence>
<comment type="caution">
    <text evidence="7">The sequence shown here is derived from an EMBL/GenBank/DDBJ whole genome shotgun (WGS) entry which is preliminary data.</text>
</comment>